<reference evidence="5 6" key="1">
    <citation type="journal article" date="2016" name="Stand. Genomic Sci.">
        <title>Complete genome sequence of the Antarctic Halorubrum lacusprofundi type strain ACAM 34.</title>
        <authorList>
            <person name="Anderson I.J."/>
            <person name="DasSarma P."/>
            <person name="Lucas S."/>
            <person name="Copeland A."/>
            <person name="Lapidus A."/>
            <person name="Del Rio T.G."/>
            <person name="Tice H."/>
            <person name="Dalin E."/>
            <person name="Bruce D.C."/>
            <person name="Goodwin L."/>
            <person name="Pitluck S."/>
            <person name="Sims D."/>
            <person name="Brettin T.S."/>
            <person name="Detter J.C."/>
            <person name="Han C.S."/>
            <person name="Larimer F."/>
            <person name="Hauser L."/>
            <person name="Land M."/>
            <person name="Ivanova N."/>
            <person name="Richardson P."/>
            <person name="Cavicchioli R."/>
            <person name="DasSarma S."/>
            <person name="Woese C.R."/>
            <person name="Kyrpides N.C."/>
        </authorList>
    </citation>
    <scope>NUCLEOTIDE SEQUENCE [LARGE SCALE GENOMIC DNA]</scope>
    <source>
        <strain evidence="6">ATCC 49239 / DSM 5036 / JCM 8891 / ACAM 34</strain>
    </source>
</reference>
<dbReference type="Proteomes" id="UP000000740">
    <property type="component" value="Chromosome 1"/>
</dbReference>
<evidence type="ECO:0000313" key="6">
    <source>
        <dbReference type="Proteomes" id="UP000000740"/>
    </source>
</evidence>
<dbReference type="InterPro" id="IPR040921">
    <property type="entry name" value="Peptidase_S66C"/>
</dbReference>
<dbReference type="Pfam" id="PF02016">
    <property type="entry name" value="Peptidase_S66"/>
    <property type="match status" value="1"/>
</dbReference>
<comment type="similarity">
    <text evidence="1">Belongs to the peptidase S66 family.</text>
</comment>
<evidence type="ECO:0000313" key="5">
    <source>
        <dbReference type="EMBL" id="ACM57302.1"/>
    </source>
</evidence>
<dbReference type="Gene3D" id="3.50.30.60">
    <property type="entry name" value="LD-carboxypeptidase A C-terminal domain-like"/>
    <property type="match status" value="1"/>
</dbReference>
<dbReference type="SUPFAM" id="SSF52317">
    <property type="entry name" value="Class I glutamine amidotransferase-like"/>
    <property type="match status" value="1"/>
</dbReference>
<dbReference type="eggNOG" id="arCOG04676">
    <property type="taxonomic scope" value="Archaea"/>
</dbReference>
<organism evidence="5 6">
    <name type="scientific">Halorubrum lacusprofundi (strain ATCC 49239 / DSM 5036 / JCM 8891 / ACAM 34)</name>
    <dbReference type="NCBI Taxonomy" id="416348"/>
    <lineage>
        <taxon>Archaea</taxon>
        <taxon>Methanobacteriati</taxon>
        <taxon>Methanobacteriota</taxon>
        <taxon>Stenosarchaea group</taxon>
        <taxon>Halobacteria</taxon>
        <taxon>Halobacteriales</taxon>
        <taxon>Haloferacaceae</taxon>
        <taxon>Halorubrum</taxon>
    </lineage>
</organism>
<dbReference type="Gene3D" id="3.40.50.10740">
    <property type="entry name" value="Class I glutamine amidotransferase-like"/>
    <property type="match status" value="1"/>
</dbReference>
<evidence type="ECO:0000256" key="1">
    <source>
        <dbReference type="ARBA" id="ARBA00010233"/>
    </source>
</evidence>
<proteinExistence type="inferred from homology"/>
<dbReference type="InterPro" id="IPR029062">
    <property type="entry name" value="Class_I_gatase-like"/>
</dbReference>
<evidence type="ECO:0000256" key="2">
    <source>
        <dbReference type="ARBA" id="ARBA00022801"/>
    </source>
</evidence>
<dbReference type="HOGENOM" id="CLU_034346_1_0_2"/>
<feature type="domain" description="LD-carboxypeptidase C-terminal" evidence="4">
    <location>
        <begin position="223"/>
        <end position="353"/>
    </location>
</feature>
<dbReference type="InterPro" id="IPR027478">
    <property type="entry name" value="LdcA_N"/>
</dbReference>
<dbReference type="EMBL" id="CP001365">
    <property type="protein sequence ID" value="ACM57302.1"/>
    <property type="molecule type" value="Genomic_DNA"/>
</dbReference>
<dbReference type="InterPro" id="IPR003507">
    <property type="entry name" value="S66_fam"/>
</dbReference>
<evidence type="ECO:0000259" key="3">
    <source>
        <dbReference type="Pfam" id="PF02016"/>
    </source>
</evidence>
<dbReference type="CDD" id="cd07062">
    <property type="entry name" value="Peptidase_S66_mccF_like"/>
    <property type="match status" value="1"/>
</dbReference>
<keyword evidence="6" id="KW-1185">Reference proteome</keyword>
<dbReference type="InterPro" id="IPR027461">
    <property type="entry name" value="Carboxypeptidase_A_C_sf"/>
</dbReference>
<dbReference type="PANTHER" id="PTHR30237">
    <property type="entry name" value="MURAMOYLTETRAPEPTIDE CARBOXYPEPTIDASE"/>
    <property type="match status" value="1"/>
</dbReference>
<dbReference type="PANTHER" id="PTHR30237:SF4">
    <property type="entry name" value="LD-CARBOXYPEPTIDASE C-TERMINAL DOMAIN-CONTAINING PROTEIN"/>
    <property type="match status" value="1"/>
</dbReference>
<sequence>MSVGTKHADGLSGCLTQPVSMAFTTPPPLGDDQALAIVAPSRPPDATKLQIGRERLAGLGVETRVFPTADPDRDEPASPAARAADIEDAFADPEIGAVMAYTGGDDQIRVLRHLDGDALAASPTRFFGYSDNDNLRLFLWNRGIVSYGLGVHPDLVCDADLHTYTERYLRRALFEESLGRIVPADEWTDDWFDFEAREPREWDDTPGPTMWVGPEGDSAEPVRGRVWGGTFAIVKWHLQTDRYLPAPDRLDGAVLALETSEDVPPPREVGYTLRAMGERGLLERFDGVLVGRPRTNAPPLEWDPDPDEYPAELENVVTRELGRYVPDAVAGFGYDFGHTDPSFPLPLGAVATLDPEEKALRFGPD</sequence>
<dbReference type="AlphaFoldDB" id="B9LPL4"/>
<feature type="domain" description="LD-carboxypeptidase N-terminal" evidence="3">
    <location>
        <begin position="36"/>
        <end position="147"/>
    </location>
</feature>
<protein>
    <submittedName>
        <fullName evidence="5">Peptidase U61 LD-carboxypeptidase A</fullName>
    </submittedName>
</protein>
<accession>B9LPL4</accession>
<name>B9LPL4_HALLT</name>
<dbReference type="GO" id="GO:0016787">
    <property type="term" value="F:hydrolase activity"/>
    <property type="evidence" value="ECO:0007669"/>
    <property type="project" value="UniProtKB-KW"/>
</dbReference>
<evidence type="ECO:0000259" key="4">
    <source>
        <dbReference type="Pfam" id="PF17676"/>
    </source>
</evidence>
<dbReference type="InterPro" id="IPR040449">
    <property type="entry name" value="Peptidase_S66_N"/>
</dbReference>
<dbReference type="SUPFAM" id="SSF141986">
    <property type="entry name" value="LD-carboxypeptidase A C-terminal domain-like"/>
    <property type="match status" value="1"/>
</dbReference>
<keyword evidence="2" id="KW-0378">Hydrolase</keyword>
<dbReference type="Pfam" id="PF17676">
    <property type="entry name" value="Peptidase_S66C"/>
    <property type="match status" value="1"/>
</dbReference>
<dbReference type="KEGG" id="hla:Hlac_1719"/>
<gene>
    <name evidence="5" type="ordered locus">Hlac_1719</name>
</gene>